<reference evidence="2 3" key="1">
    <citation type="submission" date="2019-02" db="EMBL/GenBank/DDBJ databases">
        <title>Deep-cultivation of Planctomycetes and their phenomic and genomic characterization uncovers novel biology.</title>
        <authorList>
            <person name="Wiegand S."/>
            <person name="Jogler M."/>
            <person name="Boedeker C."/>
            <person name="Pinto D."/>
            <person name="Vollmers J."/>
            <person name="Rivas-Marin E."/>
            <person name="Kohn T."/>
            <person name="Peeters S.H."/>
            <person name="Heuer A."/>
            <person name="Rast P."/>
            <person name="Oberbeckmann S."/>
            <person name="Bunk B."/>
            <person name="Jeske O."/>
            <person name="Meyerdierks A."/>
            <person name="Storesund J.E."/>
            <person name="Kallscheuer N."/>
            <person name="Luecker S."/>
            <person name="Lage O.M."/>
            <person name="Pohl T."/>
            <person name="Merkel B.J."/>
            <person name="Hornburger P."/>
            <person name="Mueller R.-W."/>
            <person name="Bruemmer F."/>
            <person name="Labrenz M."/>
            <person name="Spormann A.M."/>
            <person name="Op den Camp H."/>
            <person name="Overmann J."/>
            <person name="Amann R."/>
            <person name="Jetten M.S.M."/>
            <person name="Mascher T."/>
            <person name="Medema M.H."/>
            <person name="Devos D.P."/>
            <person name="Kaster A.-K."/>
            <person name="Ovreas L."/>
            <person name="Rohde M."/>
            <person name="Galperin M.Y."/>
            <person name="Jogler C."/>
        </authorList>
    </citation>
    <scope>NUCLEOTIDE SEQUENCE [LARGE SCALE GENOMIC DNA]</scope>
    <source>
        <strain evidence="2 3">Pla163</strain>
    </source>
</reference>
<dbReference type="InterPro" id="IPR029062">
    <property type="entry name" value="Class_I_gatase-like"/>
</dbReference>
<organism evidence="2 3">
    <name type="scientific">Rohdeia mirabilis</name>
    <dbReference type="NCBI Taxonomy" id="2528008"/>
    <lineage>
        <taxon>Bacteria</taxon>
        <taxon>Pseudomonadati</taxon>
        <taxon>Planctomycetota</taxon>
        <taxon>Planctomycetia</taxon>
        <taxon>Planctomycetia incertae sedis</taxon>
        <taxon>Rohdeia</taxon>
    </lineage>
</organism>
<keyword evidence="1" id="KW-0812">Transmembrane</keyword>
<dbReference type="SUPFAM" id="SSF52317">
    <property type="entry name" value="Class I glutamine amidotransferase-like"/>
    <property type="match status" value="1"/>
</dbReference>
<proteinExistence type="predicted"/>
<gene>
    <name evidence="2" type="ORF">Pla163_18870</name>
</gene>
<accession>A0A518CZY9</accession>
<keyword evidence="3" id="KW-1185">Reference proteome</keyword>
<dbReference type="AlphaFoldDB" id="A0A518CZY9"/>
<dbReference type="RefSeq" id="WP_145186915.1">
    <property type="nucleotide sequence ID" value="NZ_CP036290.1"/>
</dbReference>
<sequence>MKGATYTRWTRVALAGQVLLMVVLAVAAAMLVIEASQTPGARLRYDATFDSGSSLDQGTVDVLAALDSAEIDLFYRPTARGGEALREAFTRMRALLTLAEDQVPGKLTVRYHDANDLARAEARMQEIGVTARDLSYPTPLGTWLAAMVVKVGERRTVARMVPDICTIFQGDPERGVPASVQSFHGESALAEALGRVAGADAPVVYVVAGAAEMTLEAGQQGGIGDLTVALGNEGFVVGSWDPAVDPAVPSGADILVLAGPEVSYTSAAAEEIERFVLGGGALFGCIGASFVNSSDGLPDLMARFGQQLVPGLVCHPFFDPGYRRYTTGDVRCAEHWIYTANLSASHPVTVPLRTGSAPVASFYQSRSIERAEVPEGGTFVDLVRTDENSWRDVVTQPPFSFDEERERSGRFTLMAATEWTGPSAKRSRVIGLAAAFPLAQGFEFNRDLLINAFEWLADRDYRVRMRPRQEFRAELGEHVAGLTTAVKWTGWFGFPALCVVIGGFLALRRRR</sequence>
<evidence type="ECO:0000313" key="3">
    <source>
        <dbReference type="Proteomes" id="UP000319342"/>
    </source>
</evidence>
<evidence type="ECO:0000313" key="2">
    <source>
        <dbReference type="EMBL" id="QDU84773.1"/>
    </source>
</evidence>
<dbReference type="EMBL" id="CP036290">
    <property type="protein sequence ID" value="QDU84773.1"/>
    <property type="molecule type" value="Genomic_DNA"/>
</dbReference>
<feature type="transmembrane region" description="Helical" evidence="1">
    <location>
        <begin position="488"/>
        <end position="507"/>
    </location>
</feature>
<evidence type="ECO:0000256" key="1">
    <source>
        <dbReference type="SAM" id="Phobius"/>
    </source>
</evidence>
<keyword evidence="1" id="KW-0472">Membrane</keyword>
<keyword evidence="1" id="KW-1133">Transmembrane helix</keyword>
<protein>
    <submittedName>
        <fullName evidence="2">ABC-type uncharacterized transport system</fullName>
    </submittedName>
</protein>
<name>A0A518CZY9_9BACT</name>
<dbReference type="OrthoDB" id="232663at2"/>
<feature type="transmembrane region" description="Helical" evidence="1">
    <location>
        <begin position="12"/>
        <end position="33"/>
    </location>
</feature>
<dbReference type="Proteomes" id="UP000319342">
    <property type="component" value="Chromosome"/>
</dbReference>